<organism evidence="2 3">
    <name type="scientific">Phytophthora kernoviae</name>
    <dbReference type="NCBI Taxonomy" id="325452"/>
    <lineage>
        <taxon>Eukaryota</taxon>
        <taxon>Sar</taxon>
        <taxon>Stramenopiles</taxon>
        <taxon>Oomycota</taxon>
        <taxon>Peronosporomycetes</taxon>
        <taxon>Peronosporales</taxon>
        <taxon>Peronosporaceae</taxon>
        <taxon>Phytophthora</taxon>
    </lineage>
</organism>
<dbReference type="Proteomes" id="UP000284657">
    <property type="component" value="Unassembled WGS sequence"/>
</dbReference>
<dbReference type="AlphaFoldDB" id="A0A3F2RLI2"/>
<proteinExistence type="predicted"/>
<evidence type="ECO:0000313" key="2">
    <source>
        <dbReference type="EMBL" id="RLN59927.1"/>
    </source>
</evidence>
<evidence type="ECO:0000313" key="3">
    <source>
        <dbReference type="Proteomes" id="UP000277300"/>
    </source>
</evidence>
<dbReference type="EMBL" id="MBAD02002204">
    <property type="protein sequence ID" value="RLN49064.1"/>
    <property type="molecule type" value="Genomic_DNA"/>
</dbReference>
<dbReference type="Proteomes" id="UP000277300">
    <property type="component" value="Unassembled WGS sequence"/>
</dbReference>
<protein>
    <recommendedName>
        <fullName evidence="5">RxLR effector protein</fullName>
    </recommendedName>
</protein>
<sequence length="106" mass="12658">MKIKMKSWLRKDKLPTDIFNKLGLRGLGQGKVEDGKNYKYYKRYVELWEKKDAAYQAKMDKNLDLWLTMKLLPTDVYKQLGLRGVNSNVRKHKDYPFYAKYTDMSP</sequence>
<evidence type="ECO:0000313" key="1">
    <source>
        <dbReference type="EMBL" id="RLN49064.1"/>
    </source>
</evidence>
<comment type="caution">
    <text evidence="2">The sequence shown here is derived from an EMBL/GenBank/DDBJ whole genome shotgun (WGS) entry which is preliminary data.</text>
</comment>
<evidence type="ECO:0008006" key="5">
    <source>
        <dbReference type="Google" id="ProtNLM"/>
    </source>
</evidence>
<evidence type="ECO:0000313" key="4">
    <source>
        <dbReference type="Proteomes" id="UP000284657"/>
    </source>
</evidence>
<reference evidence="3 4" key="1">
    <citation type="submission" date="2018-07" db="EMBL/GenBank/DDBJ databases">
        <title>Genome sequencing of oomycete isolates from Chile give support for New Zealand origin for Phytophthora kernoviae and make available the first Nothophytophthora sp. genome.</title>
        <authorList>
            <person name="Studholme D.J."/>
            <person name="Sanfuentes E."/>
            <person name="Panda P."/>
            <person name="Hill R."/>
            <person name="Sambles C."/>
            <person name="Grant M."/>
            <person name="Williams N.M."/>
            <person name="Mcdougal R.L."/>
        </authorList>
    </citation>
    <scope>NUCLEOTIDE SEQUENCE [LARGE SCALE GENOMIC DNA]</scope>
    <source>
        <strain evidence="2">Chile6</strain>
        <strain evidence="1">Chile7</strain>
    </source>
</reference>
<gene>
    <name evidence="1" type="ORF">BBJ29_007826</name>
    <name evidence="2" type="ORF">BBP00_00006253</name>
</gene>
<name>A0A3F2RLI2_9STRA</name>
<accession>A0A3F2RLI2</accession>
<dbReference type="EMBL" id="MBDO02000207">
    <property type="protein sequence ID" value="RLN59927.1"/>
    <property type="molecule type" value="Genomic_DNA"/>
</dbReference>